<dbReference type="RefSeq" id="WP_171650395.1">
    <property type="nucleotide sequence ID" value="NZ_WHOD01000013.1"/>
</dbReference>
<comment type="subunit">
    <text evidence="4 7">Homotetramer.</text>
</comment>
<accession>A0A972GLG7</accession>
<gene>
    <name evidence="9" type="primary">uraH</name>
    <name evidence="9" type="ORF">GC093_03025</name>
</gene>
<evidence type="ECO:0000256" key="2">
    <source>
        <dbReference type="ARBA" id="ARBA00002704"/>
    </source>
</evidence>
<dbReference type="PROSITE" id="PS00769">
    <property type="entry name" value="TRANSTHYRETIN_2"/>
    <property type="match status" value="1"/>
</dbReference>
<dbReference type="InterPro" id="IPR036817">
    <property type="entry name" value="Transthyretin/HIU_hydrolase_sf"/>
</dbReference>
<dbReference type="EC" id="3.5.2.17" evidence="7"/>
<evidence type="ECO:0000256" key="5">
    <source>
        <dbReference type="ARBA" id="ARBA00022631"/>
    </source>
</evidence>
<dbReference type="Gene3D" id="2.60.40.180">
    <property type="entry name" value="Transthyretin/hydroxyisourate hydrolase domain"/>
    <property type="match status" value="1"/>
</dbReference>
<evidence type="ECO:0000256" key="4">
    <source>
        <dbReference type="ARBA" id="ARBA00011881"/>
    </source>
</evidence>
<dbReference type="EMBL" id="WHOD01000013">
    <property type="protein sequence ID" value="NOU92210.1"/>
    <property type="molecule type" value="Genomic_DNA"/>
</dbReference>
<evidence type="ECO:0000256" key="1">
    <source>
        <dbReference type="ARBA" id="ARBA00001043"/>
    </source>
</evidence>
<proteinExistence type="inferred from homology"/>
<dbReference type="GO" id="GO:0033971">
    <property type="term" value="F:hydroxyisourate hydrolase activity"/>
    <property type="evidence" value="ECO:0007669"/>
    <property type="project" value="UniProtKB-EC"/>
</dbReference>
<evidence type="ECO:0000259" key="8">
    <source>
        <dbReference type="Pfam" id="PF00576"/>
    </source>
</evidence>
<comment type="caution">
    <text evidence="9">The sequence shown here is derived from an EMBL/GenBank/DDBJ whole genome shotgun (WGS) entry which is preliminary data.</text>
</comment>
<evidence type="ECO:0000256" key="7">
    <source>
        <dbReference type="RuleBase" id="RU361270"/>
    </source>
</evidence>
<evidence type="ECO:0000313" key="9">
    <source>
        <dbReference type="EMBL" id="NOU92210.1"/>
    </source>
</evidence>
<name>A0A972GLG7_9BACL</name>
<dbReference type="Proteomes" id="UP000641588">
    <property type="component" value="Unassembled WGS sequence"/>
</dbReference>
<dbReference type="InterPro" id="IPR014306">
    <property type="entry name" value="Hydroxyisourate_hydrolase"/>
</dbReference>
<feature type="domain" description="Transthyretin/hydroxyisourate hydrolase" evidence="8">
    <location>
        <begin position="5"/>
        <end position="120"/>
    </location>
</feature>
<comment type="function">
    <text evidence="2">Catalyzes the hydrolysis of 5-hydroxyisourate (HIU) to 2-oxo-4-hydroxy-4-carboxy-5-ureidoimidazoline (OHCU).</text>
</comment>
<dbReference type="PANTHER" id="PTHR10395:SF7">
    <property type="entry name" value="5-HYDROXYISOURATE HYDROLASE"/>
    <property type="match status" value="1"/>
</dbReference>
<sequence>MSGRLTTHVLELSAGRPAQGMRIQLVAFSDEGVASKLQEAVTNSDGRLDGPLLSGDNMLAGSFELLFYVGEYYRNVSKGIELEAPMFLEVVPIRFQISNVGEHYHVPLLIAPGGYSTYRGS</sequence>
<dbReference type="Pfam" id="PF00576">
    <property type="entry name" value="Transthyretin"/>
    <property type="match status" value="1"/>
</dbReference>
<reference evidence="9" key="1">
    <citation type="submission" date="2019-10" db="EMBL/GenBank/DDBJ databases">
        <title>Description of Paenibacillus glebae sp. nov.</title>
        <authorList>
            <person name="Carlier A."/>
            <person name="Qi S."/>
        </authorList>
    </citation>
    <scope>NUCLEOTIDE SEQUENCE</scope>
    <source>
        <strain evidence="9">LMG 31456</strain>
    </source>
</reference>
<evidence type="ECO:0000256" key="3">
    <source>
        <dbReference type="ARBA" id="ARBA00009850"/>
    </source>
</evidence>
<evidence type="ECO:0000256" key="6">
    <source>
        <dbReference type="ARBA" id="ARBA00022801"/>
    </source>
</evidence>
<comment type="similarity">
    <text evidence="3 7">Belongs to the transthyretin family. 5-hydroxyisourate hydrolase subfamily.</text>
</comment>
<dbReference type="SUPFAM" id="SSF49472">
    <property type="entry name" value="Transthyretin (synonym: prealbumin)"/>
    <property type="match status" value="1"/>
</dbReference>
<keyword evidence="10" id="KW-1185">Reference proteome</keyword>
<dbReference type="InterPro" id="IPR023416">
    <property type="entry name" value="Transthyretin/HIU_hydrolase_d"/>
</dbReference>
<comment type="catalytic activity">
    <reaction evidence="1 7">
        <text>5-hydroxyisourate + H2O = 5-hydroxy-2-oxo-4-ureido-2,5-dihydro-1H-imidazole-5-carboxylate + H(+)</text>
        <dbReference type="Rhea" id="RHEA:23736"/>
        <dbReference type="ChEBI" id="CHEBI:15377"/>
        <dbReference type="ChEBI" id="CHEBI:15378"/>
        <dbReference type="ChEBI" id="CHEBI:18072"/>
        <dbReference type="ChEBI" id="CHEBI:58639"/>
        <dbReference type="EC" id="3.5.2.17"/>
    </reaction>
</comment>
<dbReference type="CDD" id="cd05822">
    <property type="entry name" value="TLP_HIUase"/>
    <property type="match status" value="1"/>
</dbReference>
<protein>
    <recommendedName>
        <fullName evidence="7">5-hydroxyisourate hydrolase</fullName>
        <shortName evidence="7">HIU hydrolase</shortName>
        <shortName evidence="7">HIUHase</shortName>
        <ecNumber evidence="7">3.5.2.17</ecNumber>
    </recommendedName>
</protein>
<dbReference type="PANTHER" id="PTHR10395">
    <property type="entry name" value="URICASE AND TRANSTHYRETIN-RELATED"/>
    <property type="match status" value="1"/>
</dbReference>
<keyword evidence="5 7" id="KW-0659">Purine metabolism</keyword>
<keyword evidence="6 7" id="KW-0378">Hydrolase</keyword>
<dbReference type="NCBIfam" id="TIGR02962">
    <property type="entry name" value="hdxy_isourate"/>
    <property type="match status" value="1"/>
</dbReference>
<evidence type="ECO:0000313" key="10">
    <source>
        <dbReference type="Proteomes" id="UP000641588"/>
    </source>
</evidence>
<dbReference type="AlphaFoldDB" id="A0A972GLG7"/>
<dbReference type="GO" id="GO:0006144">
    <property type="term" value="P:purine nucleobase metabolic process"/>
    <property type="evidence" value="ECO:0007669"/>
    <property type="project" value="UniProtKB-KW"/>
</dbReference>
<dbReference type="InterPro" id="IPR023419">
    <property type="entry name" value="Transthyretin_CS"/>
</dbReference>
<organism evidence="9 10">
    <name type="scientific">Paenibacillus foliorum</name>
    <dbReference type="NCBI Taxonomy" id="2654974"/>
    <lineage>
        <taxon>Bacteria</taxon>
        <taxon>Bacillati</taxon>
        <taxon>Bacillota</taxon>
        <taxon>Bacilli</taxon>
        <taxon>Bacillales</taxon>
        <taxon>Paenibacillaceae</taxon>
        <taxon>Paenibacillus</taxon>
    </lineage>
</organism>